<comment type="caution">
    <text evidence="1">The sequence shown here is derived from an EMBL/GenBank/DDBJ whole genome shotgun (WGS) entry which is preliminary data.</text>
</comment>
<keyword evidence="2" id="KW-1185">Reference proteome</keyword>
<evidence type="ECO:0000313" key="2">
    <source>
        <dbReference type="Proteomes" id="UP001642484"/>
    </source>
</evidence>
<organism evidence="1 2">
    <name type="scientific">Durusdinium trenchii</name>
    <dbReference type="NCBI Taxonomy" id="1381693"/>
    <lineage>
        <taxon>Eukaryota</taxon>
        <taxon>Sar</taxon>
        <taxon>Alveolata</taxon>
        <taxon>Dinophyceae</taxon>
        <taxon>Suessiales</taxon>
        <taxon>Symbiodiniaceae</taxon>
        <taxon>Durusdinium</taxon>
    </lineage>
</organism>
<accession>A0ABP0MPB7</accession>
<dbReference type="EMBL" id="CAXAMN010018890">
    <property type="protein sequence ID" value="CAK9053320.1"/>
    <property type="molecule type" value="Genomic_DNA"/>
</dbReference>
<gene>
    <name evidence="1" type="ORF">CCMP2556_LOCUS26812</name>
</gene>
<name>A0ABP0MPB7_9DINO</name>
<protein>
    <submittedName>
        <fullName evidence="1">Uncharacterized protein</fullName>
    </submittedName>
</protein>
<sequence length="147" mass="16417">MPGPTTTSNSVLATWTSKAFYIPLSWVQEASHLFGHPSKIRSFILLTHTHTRIKKTSTSHGRLHLFRSIQSFRPTSPTVQEPPLELFDARLSCPRCSNLGANYAVLRDGWALPRAGGNMGHMRKDTGKCILAECPKCSERWQQDGVV</sequence>
<evidence type="ECO:0000313" key="1">
    <source>
        <dbReference type="EMBL" id="CAK9053320.1"/>
    </source>
</evidence>
<dbReference type="Proteomes" id="UP001642484">
    <property type="component" value="Unassembled WGS sequence"/>
</dbReference>
<proteinExistence type="predicted"/>
<reference evidence="1 2" key="1">
    <citation type="submission" date="2024-02" db="EMBL/GenBank/DDBJ databases">
        <authorList>
            <person name="Chen Y."/>
            <person name="Shah S."/>
            <person name="Dougan E. K."/>
            <person name="Thang M."/>
            <person name="Chan C."/>
        </authorList>
    </citation>
    <scope>NUCLEOTIDE SEQUENCE [LARGE SCALE GENOMIC DNA]</scope>
</reference>